<dbReference type="SUPFAM" id="SSF144083">
    <property type="entry name" value="Magnesium transport protein CorA, transmembrane region"/>
    <property type="match status" value="1"/>
</dbReference>
<dbReference type="PANTHER" id="PTHR46494">
    <property type="entry name" value="CORA FAMILY METAL ION TRANSPORTER (EUROFUNG)"/>
    <property type="match status" value="1"/>
</dbReference>
<evidence type="ECO:0000256" key="7">
    <source>
        <dbReference type="ARBA" id="ARBA00023136"/>
    </source>
</evidence>
<dbReference type="Gene3D" id="3.30.460.20">
    <property type="entry name" value="CorA soluble domain-like"/>
    <property type="match status" value="1"/>
</dbReference>
<accession>A0ABZ3FLF6</accession>
<keyword evidence="4" id="KW-1003">Cell membrane</keyword>
<evidence type="ECO:0000256" key="6">
    <source>
        <dbReference type="ARBA" id="ARBA00022989"/>
    </source>
</evidence>
<dbReference type="InterPro" id="IPR045863">
    <property type="entry name" value="CorA_TM1_TM2"/>
</dbReference>
<dbReference type="CDD" id="cd12822">
    <property type="entry name" value="TmCorA-like"/>
    <property type="match status" value="1"/>
</dbReference>
<dbReference type="InterPro" id="IPR002523">
    <property type="entry name" value="MgTranspt_CorA/ZnTranspt_ZntB"/>
</dbReference>
<keyword evidence="3" id="KW-0813">Transport</keyword>
<comment type="subcellular location">
    <subcellularLocation>
        <location evidence="1">Cell membrane</location>
        <topology evidence="1">Multi-pass membrane protein</topology>
    </subcellularLocation>
</comment>
<evidence type="ECO:0000256" key="1">
    <source>
        <dbReference type="ARBA" id="ARBA00004651"/>
    </source>
</evidence>
<dbReference type="PANTHER" id="PTHR46494:SF1">
    <property type="entry name" value="CORA FAMILY METAL ION TRANSPORTER (EUROFUNG)"/>
    <property type="match status" value="1"/>
</dbReference>
<dbReference type="Gene3D" id="1.20.58.340">
    <property type="entry name" value="Magnesium transport protein CorA, transmembrane region"/>
    <property type="match status" value="2"/>
</dbReference>
<evidence type="ECO:0000313" key="9">
    <source>
        <dbReference type="EMBL" id="XAN06884.1"/>
    </source>
</evidence>
<keyword evidence="6 8" id="KW-1133">Transmembrane helix</keyword>
<feature type="transmembrane region" description="Helical" evidence="8">
    <location>
        <begin position="271"/>
        <end position="289"/>
    </location>
</feature>
<organism evidence="9 10">
    <name type="scientific">Ammonicoccus fulvus</name>
    <dbReference type="NCBI Taxonomy" id="3138240"/>
    <lineage>
        <taxon>Bacteria</taxon>
        <taxon>Bacillati</taxon>
        <taxon>Actinomycetota</taxon>
        <taxon>Actinomycetes</taxon>
        <taxon>Propionibacteriales</taxon>
        <taxon>Propionibacteriaceae</taxon>
        <taxon>Ammonicoccus</taxon>
    </lineage>
</organism>
<evidence type="ECO:0000256" key="4">
    <source>
        <dbReference type="ARBA" id="ARBA00022475"/>
    </source>
</evidence>
<evidence type="ECO:0000313" key="10">
    <source>
        <dbReference type="Proteomes" id="UP001442841"/>
    </source>
</evidence>
<evidence type="ECO:0000256" key="8">
    <source>
        <dbReference type="SAM" id="Phobius"/>
    </source>
</evidence>
<keyword evidence="5 8" id="KW-0812">Transmembrane</keyword>
<reference evidence="9 10" key="1">
    <citation type="submission" date="2024-04" db="EMBL/GenBank/DDBJ databases">
        <title>Isolation of an actinomycete strain from pig manure.</title>
        <authorList>
            <person name="Gong T."/>
            <person name="Yu Z."/>
            <person name="An M."/>
            <person name="Wei C."/>
            <person name="Yang W."/>
            <person name="Liu L."/>
        </authorList>
    </citation>
    <scope>NUCLEOTIDE SEQUENCE [LARGE SCALE GENOMIC DNA]</scope>
    <source>
        <strain evidence="9 10">ZF39</strain>
    </source>
</reference>
<gene>
    <name evidence="9" type="ORF">AADG42_06060</name>
</gene>
<dbReference type="EMBL" id="CP154795">
    <property type="protein sequence ID" value="XAN06884.1"/>
    <property type="molecule type" value="Genomic_DNA"/>
</dbReference>
<dbReference type="Pfam" id="PF01544">
    <property type="entry name" value="CorA"/>
    <property type="match status" value="1"/>
</dbReference>
<keyword evidence="10" id="KW-1185">Reference proteome</keyword>
<sequence length="327" mass="36075">MTSGVQILEWRDGAEVRPPDDLAFALSDPRTIVWVDLAGADPAVLHDLADQVGLDPRAVEDALTPGERPKASRHGDQFFVTCHASELVDDSPQLHDSRLVLHQVSAFALPHGVLTVRADDRFSLDGVRDRLRERPDLIAAGAAGLIHTLVDLVVDSHFDTIQEVDDVAEDVETDLFADRLPSGRVMQASLYRLHKELVHLRRAVLPLREVVGTLRRQFGESGPLAADFDDLYDHVMRASEWTESLRDMVSALFETHVSLLDARLNVVMKKLAGWAAVIAVPTAITGWFGQNVPFPGNGEPLGLVLSLGMIVALTLVVYVMLRRNDWI</sequence>
<evidence type="ECO:0000256" key="5">
    <source>
        <dbReference type="ARBA" id="ARBA00022692"/>
    </source>
</evidence>
<evidence type="ECO:0000256" key="2">
    <source>
        <dbReference type="ARBA" id="ARBA00009765"/>
    </source>
</evidence>
<comment type="similarity">
    <text evidence="2">Belongs to the CorA metal ion transporter (MIT) (TC 1.A.35) family.</text>
</comment>
<dbReference type="InterPro" id="IPR045861">
    <property type="entry name" value="CorA_cytoplasmic_dom"/>
</dbReference>
<feature type="transmembrane region" description="Helical" evidence="8">
    <location>
        <begin position="301"/>
        <end position="321"/>
    </location>
</feature>
<keyword evidence="7 8" id="KW-0472">Membrane</keyword>
<dbReference type="SUPFAM" id="SSF143865">
    <property type="entry name" value="CorA soluble domain-like"/>
    <property type="match status" value="1"/>
</dbReference>
<name>A0ABZ3FLF6_9ACTN</name>
<dbReference type="Proteomes" id="UP001442841">
    <property type="component" value="Chromosome"/>
</dbReference>
<dbReference type="RefSeq" id="WP_425308324.1">
    <property type="nucleotide sequence ID" value="NZ_CP154795.1"/>
</dbReference>
<evidence type="ECO:0000256" key="3">
    <source>
        <dbReference type="ARBA" id="ARBA00022448"/>
    </source>
</evidence>
<proteinExistence type="inferred from homology"/>
<protein>
    <submittedName>
        <fullName evidence="9">Magnesium transporter CorA family protein</fullName>
    </submittedName>
</protein>